<evidence type="ECO:0000256" key="1">
    <source>
        <dbReference type="SAM" id="MobiDB-lite"/>
    </source>
</evidence>
<protein>
    <submittedName>
        <fullName evidence="2">Uncharacterized protein</fullName>
    </submittedName>
</protein>
<evidence type="ECO:0000313" key="2">
    <source>
        <dbReference type="EMBL" id="QDV10055.1"/>
    </source>
</evidence>
<name>A0A518F145_9BACT</name>
<gene>
    <name evidence="2" type="ORF">Poly30_56170</name>
</gene>
<dbReference type="RefSeq" id="WP_145205575.1">
    <property type="nucleotide sequence ID" value="NZ_CP036434.1"/>
</dbReference>
<dbReference type="OrthoDB" id="264225at2"/>
<accession>A0A518F145</accession>
<keyword evidence="3" id="KW-1185">Reference proteome</keyword>
<dbReference type="AlphaFoldDB" id="A0A518F145"/>
<feature type="region of interest" description="Disordered" evidence="1">
    <location>
        <begin position="108"/>
        <end position="131"/>
    </location>
</feature>
<proteinExistence type="predicted"/>
<reference evidence="2 3" key="1">
    <citation type="submission" date="2019-02" db="EMBL/GenBank/DDBJ databases">
        <title>Deep-cultivation of Planctomycetes and their phenomic and genomic characterization uncovers novel biology.</title>
        <authorList>
            <person name="Wiegand S."/>
            <person name="Jogler M."/>
            <person name="Boedeker C."/>
            <person name="Pinto D."/>
            <person name="Vollmers J."/>
            <person name="Rivas-Marin E."/>
            <person name="Kohn T."/>
            <person name="Peeters S.H."/>
            <person name="Heuer A."/>
            <person name="Rast P."/>
            <person name="Oberbeckmann S."/>
            <person name="Bunk B."/>
            <person name="Jeske O."/>
            <person name="Meyerdierks A."/>
            <person name="Storesund J.E."/>
            <person name="Kallscheuer N."/>
            <person name="Luecker S."/>
            <person name="Lage O.M."/>
            <person name="Pohl T."/>
            <person name="Merkel B.J."/>
            <person name="Hornburger P."/>
            <person name="Mueller R.-W."/>
            <person name="Bruemmer F."/>
            <person name="Labrenz M."/>
            <person name="Spormann A.M."/>
            <person name="Op den Camp H."/>
            <person name="Overmann J."/>
            <person name="Amann R."/>
            <person name="Jetten M.S.M."/>
            <person name="Mascher T."/>
            <person name="Medema M.H."/>
            <person name="Devos D.P."/>
            <person name="Kaster A.-K."/>
            <person name="Ovreas L."/>
            <person name="Rohde M."/>
            <person name="Galperin M.Y."/>
            <person name="Jogler C."/>
        </authorList>
    </citation>
    <scope>NUCLEOTIDE SEQUENCE [LARGE SCALE GENOMIC DNA]</scope>
    <source>
        <strain evidence="2 3">Poly30</strain>
    </source>
</reference>
<organism evidence="2 3">
    <name type="scientific">Saltatorellus ferox</name>
    <dbReference type="NCBI Taxonomy" id="2528018"/>
    <lineage>
        <taxon>Bacteria</taxon>
        <taxon>Pseudomonadati</taxon>
        <taxon>Planctomycetota</taxon>
        <taxon>Planctomycetia</taxon>
        <taxon>Planctomycetia incertae sedis</taxon>
        <taxon>Saltatorellus</taxon>
    </lineage>
</organism>
<feature type="region of interest" description="Disordered" evidence="1">
    <location>
        <begin position="268"/>
        <end position="308"/>
    </location>
</feature>
<dbReference type="EMBL" id="CP036434">
    <property type="protein sequence ID" value="QDV10055.1"/>
    <property type="molecule type" value="Genomic_DNA"/>
</dbReference>
<sequence length="865" mass="91914">MIHPTAFLVPACLLGLLPTPAGLESPIAFGQEIVPAPQVPTAETSDAAVQRADFAREYGILEGDEIDPIGGEILNRALQGKKLPASAWGELRIETMADVLEREKSFVQSTTNPRIRNGRQGEWQVPSRKIKSHPHGGVKCLINRWGDTSMGIGLGETMDVEDVWIASQGGMGIWAKAVRVVGYRAGEEVAATEWFTDIDHEPSLMTIGLRNVDRIVFEAKPGHDGAGFYAIDDLRFVKANGEAISLGFEEASWDQRLTESGFAGFTWETGTGSFDSPKPGIVPAPGEGDGSSRQSGSSPAGYGADDADATLSGSTTSSVLGGSGTAPTFLQEFVGPRLGDNGANLIPPDTCGAVGVNHFVALVNSNLSVYDKSGNRQQSVSLQSFFGSGGGTVGDPRVAYDFTHDRWCAIATNFGELCWFAYSLTGDPLGAWVKTSIDLVQGSDNGRWVDYPTLGVDSRGIFIEAYMVGSPARMTIFAIDKAPLLAASPALGTVTAFRGLNWDGAIQHATQYNDAGQSYMISTRTSNTFRLRRIDPPLTNPTLTTSQINGIPNYGSANDAPALGSTVNINTGGTRLMNACYAGSSIWAAHTVAAGGKSGARWYQIDPVALSVTQSGTLTDPSLWFYYPTIAADANGNAVMGFSGSDANTYPSAYYSGRLGTDAAGEMSTAVLYSAGQNSYTITDGAGRNRWGDYSQTSLDPVDGSFWTIQERTRNQANSWVTRIAQVEYGNVCGGITRYCSAVTNPTGVAAIIDTFGTSSVGANDLVLYASNLPLSTFGIFFYGQNQASAAVGDGTLCINNPFFRLAPVQASLFGDVSYALDLTAQSDPAGQIMIGETWNFSFWYRQVSPSGFNFSDALSVEFCD</sequence>
<dbReference type="Proteomes" id="UP000320390">
    <property type="component" value="Chromosome"/>
</dbReference>
<evidence type="ECO:0000313" key="3">
    <source>
        <dbReference type="Proteomes" id="UP000320390"/>
    </source>
</evidence>